<feature type="transmembrane region" description="Helical" evidence="6">
    <location>
        <begin position="58"/>
        <end position="74"/>
    </location>
</feature>
<evidence type="ECO:0000256" key="4">
    <source>
        <dbReference type="ARBA" id="ARBA00022989"/>
    </source>
</evidence>
<dbReference type="AlphaFoldDB" id="A0A3S0C729"/>
<evidence type="ECO:0000313" key="8">
    <source>
        <dbReference type="Proteomes" id="UP000276128"/>
    </source>
</evidence>
<organism evidence="7 8">
    <name type="scientific">Paenibacillus whitsoniae</name>
    <dbReference type="NCBI Taxonomy" id="2496558"/>
    <lineage>
        <taxon>Bacteria</taxon>
        <taxon>Bacillati</taxon>
        <taxon>Bacillota</taxon>
        <taxon>Bacilli</taxon>
        <taxon>Bacillales</taxon>
        <taxon>Paenibacillaceae</taxon>
        <taxon>Paenibacillus</taxon>
    </lineage>
</organism>
<feature type="transmembrane region" description="Helical" evidence="6">
    <location>
        <begin position="133"/>
        <end position="154"/>
    </location>
</feature>
<name>A0A3S0C729_9BACL</name>
<keyword evidence="3 6" id="KW-0812">Transmembrane</keyword>
<feature type="transmembrane region" description="Helical" evidence="6">
    <location>
        <begin position="95"/>
        <end position="121"/>
    </location>
</feature>
<dbReference type="InterPro" id="IPR051449">
    <property type="entry name" value="ABC-2_transporter_component"/>
</dbReference>
<sequence length="238" mass="26579">MRRIWAICSKELQMYFFSPIAYVAFAFYVLLSSFFFYINFVVGQPPIVDARSIVGNTSFVYLFIIPLLTMRLVADEFRQGTDELLLTSPTGIGEIVLGKYLSTFIVQVGLVAVSLIYPLIMSAFGTLDKPVTWLSYLGMFLLGCAMMAIGLFASSLSNNQMVAGIAAFVILLLLWLLDWVSSSMTGKLKDYVGQFSLTSHMGNLQKGVLHGGDIVFYVTLAALFLVLSIQILERKRWR</sequence>
<keyword evidence="8" id="KW-1185">Reference proteome</keyword>
<evidence type="ECO:0000256" key="1">
    <source>
        <dbReference type="ARBA" id="ARBA00004651"/>
    </source>
</evidence>
<comment type="caution">
    <text evidence="7">The sequence shown here is derived from an EMBL/GenBank/DDBJ whole genome shotgun (WGS) entry which is preliminary data.</text>
</comment>
<keyword evidence="4 6" id="KW-1133">Transmembrane helix</keyword>
<gene>
    <name evidence="7" type="ORF">EJQ19_27200</name>
</gene>
<keyword evidence="5 6" id="KW-0472">Membrane</keyword>
<protein>
    <submittedName>
        <fullName evidence="7">ABC transporter permease</fullName>
    </submittedName>
</protein>
<feature type="transmembrane region" description="Helical" evidence="6">
    <location>
        <begin position="214"/>
        <end position="232"/>
    </location>
</feature>
<dbReference type="OrthoDB" id="9794512at2"/>
<dbReference type="EMBL" id="RXHU01000096">
    <property type="protein sequence ID" value="RTE03984.1"/>
    <property type="molecule type" value="Genomic_DNA"/>
</dbReference>
<dbReference type="RefSeq" id="WP_126144374.1">
    <property type="nucleotide sequence ID" value="NZ_RXHU01000096.1"/>
</dbReference>
<evidence type="ECO:0000256" key="6">
    <source>
        <dbReference type="SAM" id="Phobius"/>
    </source>
</evidence>
<dbReference type="PANTHER" id="PTHR30294:SF29">
    <property type="entry name" value="MULTIDRUG ABC TRANSPORTER PERMEASE YBHS-RELATED"/>
    <property type="match status" value="1"/>
</dbReference>
<feature type="transmembrane region" description="Helical" evidence="6">
    <location>
        <begin position="161"/>
        <end position="180"/>
    </location>
</feature>
<feature type="transmembrane region" description="Helical" evidence="6">
    <location>
        <begin position="12"/>
        <end position="38"/>
    </location>
</feature>
<comment type="subcellular location">
    <subcellularLocation>
        <location evidence="1">Cell membrane</location>
        <topology evidence="1">Multi-pass membrane protein</topology>
    </subcellularLocation>
</comment>
<dbReference type="Proteomes" id="UP000276128">
    <property type="component" value="Unassembled WGS sequence"/>
</dbReference>
<dbReference type="PANTHER" id="PTHR30294">
    <property type="entry name" value="MEMBRANE COMPONENT OF ABC TRANSPORTER YHHJ-RELATED"/>
    <property type="match status" value="1"/>
</dbReference>
<dbReference type="GO" id="GO:0005886">
    <property type="term" value="C:plasma membrane"/>
    <property type="evidence" value="ECO:0007669"/>
    <property type="project" value="UniProtKB-SubCell"/>
</dbReference>
<dbReference type="GO" id="GO:0140359">
    <property type="term" value="F:ABC-type transporter activity"/>
    <property type="evidence" value="ECO:0007669"/>
    <property type="project" value="InterPro"/>
</dbReference>
<keyword evidence="2" id="KW-1003">Cell membrane</keyword>
<evidence type="ECO:0000256" key="3">
    <source>
        <dbReference type="ARBA" id="ARBA00022692"/>
    </source>
</evidence>
<reference evidence="7 8" key="1">
    <citation type="submission" date="2018-12" db="EMBL/GenBank/DDBJ databases">
        <title>Bacillus ochoae sp. nov., Paenibacillus whitsoniae sp. nov., Paenibacillus spiritus sp. nov. Isolated from the Mars Exploration Rover during spacecraft assembly.</title>
        <authorList>
            <person name="Seuylemezian A."/>
            <person name="Vaishampayan P."/>
        </authorList>
    </citation>
    <scope>NUCLEOTIDE SEQUENCE [LARGE SCALE GENOMIC DNA]</scope>
    <source>
        <strain evidence="7 8">MER 54</strain>
    </source>
</reference>
<evidence type="ECO:0000313" key="7">
    <source>
        <dbReference type="EMBL" id="RTE03984.1"/>
    </source>
</evidence>
<dbReference type="Pfam" id="PF12679">
    <property type="entry name" value="ABC2_membrane_2"/>
    <property type="match status" value="1"/>
</dbReference>
<evidence type="ECO:0000256" key="2">
    <source>
        <dbReference type="ARBA" id="ARBA00022475"/>
    </source>
</evidence>
<evidence type="ECO:0000256" key="5">
    <source>
        <dbReference type="ARBA" id="ARBA00023136"/>
    </source>
</evidence>
<accession>A0A3S0C729</accession>
<proteinExistence type="predicted"/>